<evidence type="ECO:0000256" key="6">
    <source>
        <dbReference type="ARBA" id="ARBA00023159"/>
    </source>
</evidence>
<comment type="subunit">
    <text evidence="10">Binds to the beta-catenin homolog arm or to gro.</text>
</comment>
<feature type="compositionally biased region" description="Polar residues" evidence="13">
    <location>
        <begin position="206"/>
        <end position="226"/>
    </location>
</feature>
<dbReference type="CDD" id="cd21996">
    <property type="entry name" value="HMG-box_TCF7-like"/>
    <property type="match status" value="1"/>
</dbReference>
<feature type="compositionally biased region" description="Basic and acidic residues" evidence="13">
    <location>
        <begin position="396"/>
        <end position="409"/>
    </location>
</feature>
<name>A0A914XRS9_9BILA</name>
<dbReference type="SMART" id="SM01366">
    <property type="entry name" value="c-clamp"/>
    <property type="match status" value="1"/>
</dbReference>
<dbReference type="GO" id="GO:0000981">
    <property type="term" value="F:DNA-binding transcription factor activity, RNA polymerase II-specific"/>
    <property type="evidence" value="ECO:0007669"/>
    <property type="project" value="TreeGrafter"/>
</dbReference>
<dbReference type="GO" id="GO:0007500">
    <property type="term" value="P:mesodermal cell fate determination"/>
    <property type="evidence" value="ECO:0007669"/>
    <property type="project" value="UniProtKB-ARBA"/>
</dbReference>
<feature type="DNA-binding region" description="HMG box" evidence="12">
    <location>
        <begin position="237"/>
        <end position="307"/>
    </location>
</feature>
<dbReference type="PROSITE" id="PS50118">
    <property type="entry name" value="HMG_BOX_2"/>
    <property type="match status" value="1"/>
</dbReference>
<evidence type="ECO:0000256" key="10">
    <source>
        <dbReference type="ARBA" id="ARBA00061799"/>
    </source>
</evidence>
<feature type="compositionally biased region" description="Basic and acidic residues" evidence="13">
    <location>
        <begin position="363"/>
        <end position="372"/>
    </location>
</feature>
<evidence type="ECO:0000259" key="14">
    <source>
        <dbReference type="PROSITE" id="PS50118"/>
    </source>
</evidence>
<feature type="region of interest" description="Disordered" evidence="13">
    <location>
        <begin position="363"/>
        <end position="478"/>
    </location>
</feature>
<dbReference type="WBParaSite" id="PSAMB.scaffold982size37682.g10264.t1">
    <property type="protein sequence ID" value="PSAMB.scaffold982size37682.g10264.t1"/>
    <property type="gene ID" value="PSAMB.scaffold982size37682.g10264"/>
</dbReference>
<keyword evidence="6" id="KW-0010">Activator</keyword>
<dbReference type="InterPro" id="IPR009071">
    <property type="entry name" value="HMG_box_dom"/>
</dbReference>
<keyword evidence="3" id="KW-0879">Wnt signaling pathway</keyword>
<evidence type="ECO:0000256" key="1">
    <source>
        <dbReference type="ARBA" id="ARBA00004123"/>
    </source>
</evidence>
<comment type="function">
    <text evidence="9">Segment polarity protein. Functions together with arm to transduce the Wingless (Wg) signal in embryos and in developing adult tissues. Acts as a transcriptional activator, but in the absence of arm, it binds to gro and acts as a transcriptional repressor of wg-responsive genes.</text>
</comment>
<evidence type="ECO:0000256" key="2">
    <source>
        <dbReference type="ARBA" id="ARBA00006569"/>
    </source>
</evidence>
<evidence type="ECO:0000256" key="11">
    <source>
        <dbReference type="ARBA" id="ARBA00080285"/>
    </source>
</evidence>
<evidence type="ECO:0000313" key="16">
    <source>
        <dbReference type="WBParaSite" id="PSAMB.scaffold982size37682.g10264.t1"/>
    </source>
</evidence>
<organism evidence="15 16">
    <name type="scientific">Plectus sambesii</name>
    <dbReference type="NCBI Taxonomy" id="2011161"/>
    <lineage>
        <taxon>Eukaryota</taxon>
        <taxon>Metazoa</taxon>
        <taxon>Ecdysozoa</taxon>
        <taxon>Nematoda</taxon>
        <taxon>Chromadorea</taxon>
        <taxon>Plectida</taxon>
        <taxon>Plectina</taxon>
        <taxon>Plectoidea</taxon>
        <taxon>Plectidae</taxon>
        <taxon>Plectus</taxon>
    </lineage>
</organism>
<feature type="compositionally biased region" description="Acidic residues" evidence="13">
    <location>
        <begin position="449"/>
        <end position="474"/>
    </location>
</feature>
<dbReference type="GO" id="GO:0007435">
    <property type="term" value="P:salivary gland morphogenesis"/>
    <property type="evidence" value="ECO:0007669"/>
    <property type="project" value="UniProtKB-ARBA"/>
</dbReference>
<keyword evidence="8 12" id="KW-0539">Nucleus</keyword>
<dbReference type="InterPro" id="IPR024940">
    <property type="entry name" value="TCF/LEF"/>
</dbReference>
<keyword evidence="5 12" id="KW-0238">DNA-binding</keyword>
<evidence type="ECO:0000256" key="12">
    <source>
        <dbReference type="PROSITE-ProRule" id="PRU00267"/>
    </source>
</evidence>
<evidence type="ECO:0000256" key="7">
    <source>
        <dbReference type="ARBA" id="ARBA00023163"/>
    </source>
</evidence>
<dbReference type="GO" id="GO:0000978">
    <property type="term" value="F:RNA polymerase II cis-regulatory region sequence-specific DNA binding"/>
    <property type="evidence" value="ECO:0007669"/>
    <property type="project" value="TreeGrafter"/>
</dbReference>
<keyword evidence="15" id="KW-1185">Reference proteome</keyword>
<sequence length="507" mass="55682">MARGDQLYSDDNNRRPCQRGWRRRSRRFAPSAGQPYSMPFHPASPLPYLPAARLPIPTSSVGGPPPAHNGGSATSASAAYLGALSLDPSGKTGSPTFPFPFSPFVGAANMSPTYDMCYGRSFFTPHSPANLSPMHSPAGTPIMPKHAQDMLKNNNSFGIPLNATFQQHMNMMRLASNSSSANPLTSINQMRLPQMTSPITSMANSLAAQQANQRNGLSDSRSQRAQTAAERRKDNHIKKPLNAFMWFMKENRPRLMEEQGYKERQSAELNKELGRRWHDLPQDEQQKYYAMAREERAKHMQKYPGWTARDNYAINKKKKRKRDKSLDNSELKKCRARFGLDNQAQWCKHCKRKKRCLVFREGGKASPEEHSPPAHVTSTTQGSPAVVVEPVNGSASHDDVKKVKLESRSDNAPNGVDTAHTSPSSSSGTSRVTSSTSRNPTSDDHDSGPSDDDDDDDDDDDMNGISDDDEDAVDGIDRSEAAAALAMAVDTPTPLSASTPAVVPARN</sequence>
<evidence type="ECO:0000313" key="15">
    <source>
        <dbReference type="Proteomes" id="UP000887566"/>
    </source>
</evidence>
<feature type="compositionally biased region" description="Basic residues" evidence="13">
    <location>
        <begin position="16"/>
        <end position="27"/>
    </location>
</feature>
<feature type="region of interest" description="Disordered" evidence="13">
    <location>
        <begin position="206"/>
        <end position="235"/>
    </location>
</feature>
<dbReference type="Pfam" id="PF00505">
    <property type="entry name" value="HMG_box"/>
    <property type="match status" value="1"/>
</dbReference>
<evidence type="ECO:0000256" key="13">
    <source>
        <dbReference type="SAM" id="MobiDB-lite"/>
    </source>
</evidence>
<evidence type="ECO:0000256" key="4">
    <source>
        <dbReference type="ARBA" id="ARBA00023015"/>
    </source>
</evidence>
<protein>
    <recommendedName>
        <fullName evidence="11">dTCF</fullName>
    </recommendedName>
</protein>
<keyword evidence="7" id="KW-0804">Transcription</keyword>
<proteinExistence type="inferred from homology"/>
<comment type="subcellular location">
    <subcellularLocation>
        <location evidence="1">Nucleus</location>
    </subcellularLocation>
</comment>
<dbReference type="FunFam" id="1.10.30.10:FF:000001">
    <property type="entry name" value="transcription factor 7 isoform X2"/>
    <property type="match status" value="1"/>
</dbReference>
<dbReference type="SMART" id="SM00398">
    <property type="entry name" value="HMG"/>
    <property type="match status" value="1"/>
</dbReference>
<keyword evidence="4" id="KW-0805">Transcription regulation</keyword>
<dbReference type="InterPro" id="IPR036910">
    <property type="entry name" value="HMG_box_dom_sf"/>
</dbReference>
<dbReference type="SUPFAM" id="SSF47095">
    <property type="entry name" value="HMG-box"/>
    <property type="match status" value="1"/>
</dbReference>
<dbReference type="GO" id="GO:0001222">
    <property type="term" value="F:transcription corepressor binding"/>
    <property type="evidence" value="ECO:0007669"/>
    <property type="project" value="UniProtKB-ARBA"/>
</dbReference>
<feature type="region of interest" description="Disordered" evidence="13">
    <location>
        <begin position="1"/>
        <end position="38"/>
    </location>
</feature>
<dbReference type="GO" id="GO:1990907">
    <property type="term" value="C:beta-catenin-TCF complex"/>
    <property type="evidence" value="ECO:0007669"/>
    <property type="project" value="TreeGrafter"/>
</dbReference>
<evidence type="ECO:0000256" key="3">
    <source>
        <dbReference type="ARBA" id="ARBA00022687"/>
    </source>
</evidence>
<accession>A0A914XRS9</accession>
<dbReference type="GO" id="GO:0000785">
    <property type="term" value="C:chromatin"/>
    <property type="evidence" value="ECO:0007669"/>
    <property type="project" value="TreeGrafter"/>
</dbReference>
<dbReference type="PANTHER" id="PTHR10373:SF38">
    <property type="entry name" value="PROTEIN PANGOLIN, ISOFORM J"/>
    <property type="match status" value="1"/>
</dbReference>
<feature type="domain" description="HMG box" evidence="14">
    <location>
        <begin position="237"/>
        <end position="307"/>
    </location>
</feature>
<reference evidence="16" key="1">
    <citation type="submission" date="2022-11" db="UniProtKB">
        <authorList>
            <consortium name="WormBaseParasite"/>
        </authorList>
    </citation>
    <scope>IDENTIFICATION</scope>
</reference>
<evidence type="ECO:0000256" key="9">
    <source>
        <dbReference type="ARBA" id="ARBA00053480"/>
    </source>
</evidence>
<dbReference type="GO" id="GO:0060070">
    <property type="term" value="P:canonical Wnt signaling pathway"/>
    <property type="evidence" value="ECO:0007669"/>
    <property type="project" value="TreeGrafter"/>
</dbReference>
<dbReference type="Proteomes" id="UP000887566">
    <property type="component" value="Unplaced"/>
</dbReference>
<comment type="similarity">
    <text evidence="2">Belongs to the TCF/LEF family.</text>
</comment>
<dbReference type="PANTHER" id="PTHR10373">
    <property type="entry name" value="TRANSCRIPTION FACTOR 7 FAMILY MEMBER"/>
    <property type="match status" value="1"/>
</dbReference>
<evidence type="ECO:0000256" key="5">
    <source>
        <dbReference type="ARBA" id="ARBA00023125"/>
    </source>
</evidence>
<dbReference type="GO" id="GO:0072091">
    <property type="term" value="P:regulation of stem cell proliferation"/>
    <property type="evidence" value="ECO:0007669"/>
    <property type="project" value="UniProtKB-ARBA"/>
</dbReference>
<feature type="compositionally biased region" description="Low complexity" evidence="13">
    <location>
        <begin position="421"/>
        <end position="440"/>
    </location>
</feature>
<dbReference type="Gene3D" id="1.10.30.10">
    <property type="entry name" value="High mobility group box domain"/>
    <property type="match status" value="1"/>
</dbReference>
<evidence type="ECO:0000256" key="8">
    <source>
        <dbReference type="ARBA" id="ARBA00023242"/>
    </source>
</evidence>
<dbReference type="AlphaFoldDB" id="A0A914XRS9"/>